<gene>
    <name evidence="1" type="ORF">VFPPC_18053</name>
</gene>
<evidence type="ECO:0000313" key="2">
    <source>
        <dbReference type="Proteomes" id="UP000078397"/>
    </source>
</evidence>
<sequence>MASWSWCAYGASGTVLHGCKVLMDAESSSHYPQPLLVTTTPHLIPPSMMLCPNFLPNKWLKDSYSGGATAVSPRLPKKHLRSDHRYCSSEPLVNRLQRTGECLFKLANTHLLL</sequence>
<evidence type="ECO:0000313" key="1">
    <source>
        <dbReference type="EMBL" id="OWT42798.1"/>
    </source>
</evidence>
<dbReference type="GeneID" id="33936926"/>
<comment type="caution">
    <text evidence="1">The sequence shown here is derived from an EMBL/GenBank/DDBJ whole genome shotgun (WGS) entry which is preliminary data.</text>
</comment>
<dbReference type="RefSeq" id="XP_022285273.1">
    <property type="nucleotide sequence ID" value="XM_022429713.1"/>
</dbReference>
<dbReference type="EMBL" id="LSBJ02000006">
    <property type="protein sequence ID" value="OWT42798.1"/>
    <property type="molecule type" value="Genomic_DNA"/>
</dbReference>
<dbReference type="AlphaFoldDB" id="A0A219APR6"/>
<dbReference type="KEGG" id="pchm:VFPPC_18053"/>
<keyword evidence="2" id="KW-1185">Reference proteome</keyword>
<reference evidence="1 2" key="1">
    <citation type="journal article" date="2016" name="PLoS Pathog.">
        <title>Biosynthesis of antibiotic leucinostatins in bio-control fungus Purpureocillium lilacinum and their inhibition on phytophthora revealed by genome mining.</title>
        <authorList>
            <person name="Wang G."/>
            <person name="Liu Z."/>
            <person name="Lin R."/>
            <person name="Li E."/>
            <person name="Mao Z."/>
            <person name="Ling J."/>
            <person name="Yang Y."/>
            <person name="Yin W.B."/>
            <person name="Xie B."/>
        </authorList>
    </citation>
    <scope>NUCLEOTIDE SEQUENCE [LARGE SCALE GENOMIC DNA]</scope>
    <source>
        <strain evidence="1">170</strain>
    </source>
</reference>
<organism evidence="1 2">
    <name type="scientific">Pochonia chlamydosporia 170</name>
    <dbReference type="NCBI Taxonomy" id="1380566"/>
    <lineage>
        <taxon>Eukaryota</taxon>
        <taxon>Fungi</taxon>
        <taxon>Dikarya</taxon>
        <taxon>Ascomycota</taxon>
        <taxon>Pezizomycotina</taxon>
        <taxon>Sordariomycetes</taxon>
        <taxon>Hypocreomycetidae</taxon>
        <taxon>Hypocreales</taxon>
        <taxon>Clavicipitaceae</taxon>
        <taxon>Pochonia</taxon>
    </lineage>
</organism>
<protein>
    <submittedName>
        <fullName evidence="1">Uncharacterized protein</fullName>
    </submittedName>
</protein>
<dbReference type="Proteomes" id="UP000078397">
    <property type="component" value="Unassembled WGS sequence"/>
</dbReference>
<proteinExistence type="predicted"/>
<accession>A0A219APR6</accession>
<name>A0A219APR6_METCM</name>